<proteinExistence type="predicted"/>
<dbReference type="KEGG" id="osg:BST96_19980"/>
<protein>
    <recommendedName>
        <fullName evidence="1">HTH marR-type domain-containing protein</fullName>
    </recommendedName>
</protein>
<name>A0A1X9NDQ6_9GAMM</name>
<organism evidence="2 3">
    <name type="scientific">Oceanicoccus sagamiensis</name>
    <dbReference type="NCBI Taxonomy" id="716816"/>
    <lineage>
        <taxon>Bacteria</taxon>
        <taxon>Pseudomonadati</taxon>
        <taxon>Pseudomonadota</taxon>
        <taxon>Gammaproteobacteria</taxon>
        <taxon>Cellvibrionales</taxon>
        <taxon>Spongiibacteraceae</taxon>
        <taxon>Oceanicoccus</taxon>
    </lineage>
</organism>
<accession>A0A1X9NDQ6</accession>
<dbReference type="InterPro" id="IPR036388">
    <property type="entry name" value="WH-like_DNA-bd_sf"/>
</dbReference>
<dbReference type="Gene3D" id="1.10.10.10">
    <property type="entry name" value="Winged helix-like DNA-binding domain superfamily/Winged helix DNA-binding domain"/>
    <property type="match status" value="1"/>
</dbReference>
<dbReference type="InterPro" id="IPR036390">
    <property type="entry name" value="WH_DNA-bd_sf"/>
</dbReference>
<dbReference type="PANTHER" id="PTHR33164">
    <property type="entry name" value="TRANSCRIPTIONAL REGULATOR, MARR FAMILY"/>
    <property type="match status" value="1"/>
</dbReference>
<keyword evidence="3" id="KW-1185">Reference proteome</keyword>
<dbReference type="Proteomes" id="UP000193450">
    <property type="component" value="Chromosome"/>
</dbReference>
<dbReference type="PRINTS" id="PR00598">
    <property type="entry name" value="HTHMARR"/>
</dbReference>
<dbReference type="STRING" id="716816.BST96_19980"/>
<reference evidence="2 3" key="1">
    <citation type="submission" date="2016-11" db="EMBL/GenBank/DDBJ databases">
        <title>Trade-off between light-utilization and light-protection in marine flavobacteria.</title>
        <authorList>
            <person name="Kumagai Y."/>
        </authorList>
    </citation>
    <scope>NUCLEOTIDE SEQUENCE [LARGE SCALE GENOMIC DNA]</scope>
    <source>
        <strain evidence="2 3">NBRC 107125</strain>
    </source>
</reference>
<feature type="domain" description="HTH marR-type" evidence="1">
    <location>
        <begin position="6"/>
        <end position="143"/>
    </location>
</feature>
<dbReference type="GO" id="GO:0006950">
    <property type="term" value="P:response to stress"/>
    <property type="evidence" value="ECO:0007669"/>
    <property type="project" value="TreeGrafter"/>
</dbReference>
<dbReference type="Pfam" id="PF12802">
    <property type="entry name" value="MarR_2"/>
    <property type="match status" value="1"/>
</dbReference>
<dbReference type="AlphaFoldDB" id="A0A1X9NDQ6"/>
<dbReference type="SMART" id="SM00347">
    <property type="entry name" value="HTH_MARR"/>
    <property type="match status" value="1"/>
</dbReference>
<dbReference type="SUPFAM" id="SSF46785">
    <property type="entry name" value="Winged helix' DNA-binding domain"/>
    <property type="match status" value="1"/>
</dbReference>
<dbReference type="PROSITE" id="PS50995">
    <property type="entry name" value="HTH_MARR_2"/>
    <property type="match status" value="1"/>
</dbReference>
<dbReference type="InterPro" id="IPR039422">
    <property type="entry name" value="MarR/SlyA-like"/>
</dbReference>
<dbReference type="RefSeq" id="WP_169714051.1">
    <property type="nucleotide sequence ID" value="NZ_CP019343.1"/>
</dbReference>
<evidence type="ECO:0000259" key="1">
    <source>
        <dbReference type="PROSITE" id="PS50995"/>
    </source>
</evidence>
<dbReference type="PANTHER" id="PTHR33164:SF43">
    <property type="entry name" value="HTH-TYPE TRANSCRIPTIONAL REPRESSOR YETL"/>
    <property type="match status" value="1"/>
</dbReference>
<evidence type="ECO:0000313" key="2">
    <source>
        <dbReference type="EMBL" id="ARN76178.1"/>
    </source>
</evidence>
<evidence type="ECO:0000313" key="3">
    <source>
        <dbReference type="Proteomes" id="UP000193450"/>
    </source>
</evidence>
<dbReference type="InterPro" id="IPR000835">
    <property type="entry name" value="HTH_MarR-typ"/>
</dbReference>
<dbReference type="GO" id="GO:0003700">
    <property type="term" value="F:DNA-binding transcription factor activity"/>
    <property type="evidence" value="ECO:0007669"/>
    <property type="project" value="InterPro"/>
</dbReference>
<sequence length="147" mass="16331">MAETNRAELLLGLIVETLQLSQRLQLQGDQLTKDLDLTSSRWGVLGIVSSAEKALTASDLARRMQLKPQTVQRFVSALEQKGFISLVDNPGHKRARLIQLTTKGERALVSLRERELDWAKTAAGRLKAADIERATELLAQVKDNISQ</sequence>
<gene>
    <name evidence="2" type="ORF">BST96_19980</name>
</gene>
<dbReference type="EMBL" id="CP019343">
    <property type="protein sequence ID" value="ARN76178.1"/>
    <property type="molecule type" value="Genomic_DNA"/>
</dbReference>